<evidence type="ECO:0000256" key="1">
    <source>
        <dbReference type="SAM" id="MobiDB-lite"/>
    </source>
</evidence>
<dbReference type="PROSITE" id="PS51257">
    <property type="entry name" value="PROKAR_LIPOPROTEIN"/>
    <property type="match status" value="1"/>
</dbReference>
<evidence type="ECO:0000313" key="2">
    <source>
        <dbReference type="EMBL" id="KKM61131.1"/>
    </source>
</evidence>
<reference evidence="2" key="1">
    <citation type="journal article" date="2015" name="Nature">
        <title>Complex archaea that bridge the gap between prokaryotes and eukaryotes.</title>
        <authorList>
            <person name="Spang A."/>
            <person name="Saw J.H."/>
            <person name="Jorgensen S.L."/>
            <person name="Zaremba-Niedzwiedzka K."/>
            <person name="Martijn J."/>
            <person name="Lind A.E."/>
            <person name="van Eijk R."/>
            <person name="Schleper C."/>
            <person name="Guy L."/>
            <person name="Ettema T.J."/>
        </authorList>
    </citation>
    <scope>NUCLEOTIDE SEQUENCE</scope>
</reference>
<evidence type="ECO:0008006" key="3">
    <source>
        <dbReference type="Google" id="ProtNLM"/>
    </source>
</evidence>
<dbReference type="Gene3D" id="3.30.70.2390">
    <property type="match status" value="1"/>
</dbReference>
<comment type="caution">
    <text evidence="2">The sequence shown here is derived from an EMBL/GenBank/DDBJ whole genome shotgun (WGS) entry which is preliminary data.</text>
</comment>
<sequence>MRFLKTMSAVIILTSLMFLLSGCSMFKHLDGSKDSEVLSFHTGEKVNAQGETESMERRRIETEQRAQQQIKEEGEKKEREFSEERSQMQDEIGNLKQQIASLSMENKGLKETRKQGALQNVALSISIQKSRIKVLSGSGSILSALDMVKKLEAMGYKVATTDMAPTTEFPKDKVFYSKGNAALAKHLAGQISGNAVAAPLTWNSIYDIIVVTRNENFYEDFPDAPK</sequence>
<organism evidence="2">
    <name type="scientific">marine sediment metagenome</name>
    <dbReference type="NCBI Taxonomy" id="412755"/>
    <lineage>
        <taxon>unclassified sequences</taxon>
        <taxon>metagenomes</taxon>
        <taxon>ecological metagenomes</taxon>
    </lineage>
</organism>
<feature type="region of interest" description="Disordered" evidence="1">
    <location>
        <begin position="43"/>
        <end position="81"/>
    </location>
</feature>
<proteinExistence type="predicted"/>
<gene>
    <name evidence="2" type="ORF">LCGC14_1534800</name>
</gene>
<name>A0A0F9JFP0_9ZZZZ</name>
<accession>A0A0F9JFP0</accession>
<dbReference type="EMBL" id="LAZR01011546">
    <property type="protein sequence ID" value="KKM61131.1"/>
    <property type="molecule type" value="Genomic_DNA"/>
</dbReference>
<feature type="compositionally biased region" description="Basic and acidic residues" evidence="1">
    <location>
        <begin position="54"/>
        <end position="81"/>
    </location>
</feature>
<dbReference type="AlphaFoldDB" id="A0A0F9JFP0"/>
<protein>
    <recommendedName>
        <fullName evidence="3">LytR/CpsA/Psr regulator C-terminal domain-containing protein</fullName>
    </recommendedName>
</protein>